<gene>
    <name evidence="2" type="ORF">K435DRAFT_757292</name>
</gene>
<dbReference type="Gene3D" id="2.40.110.10">
    <property type="entry name" value="Butyryl-CoA Dehydrogenase, subunit A, domain 2"/>
    <property type="match status" value="1"/>
</dbReference>
<dbReference type="InterPro" id="IPR036250">
    <property type="entry name" value="AcylCo_DH-like_C"/>
</dbReference>
<dbReference type="GO" id="GO:0005777">
    <property type="term" value="C:peroxisome"/>
    <property type="evidence" value="ECO:0007669"/>
    <property type="project" value="InterPro"/>
</dbReference>
<evidence type="ECO:0000313" key="2">
    <source>
        <dbReference type="EMBL" id="THU93651.1"/>
    </source>
</evidence>
<dbReference type="Proteomes" id="UP000297245">
    <property type="component" value="Unassembled WGS sequence"/>
</dbReference>
<name>A0A4S8LW90_DENBC</name>
<sequence length="605" mass="67073">MPRTSHLIDDPLYYSHLQEWKLYERTPKERAKLSFERSIAMGRANNLTLKDIVTLSPAFWNSHRDPILALDAAAGTLYTIHCNLALGTLCSYLPYCHDPELANLLKRMAKMEVNGQFCMTEIGHGLDAENMETRATWSLGKGHWVLHTPRPEAGKYMPPTTPYGDHGVPCVATVFAKMIVDEEDQGIRPFLVNIHDGKRMYEGVSTRLLPPREGSNPVLHSITYFENVKLPAGAMLEYPSQASESGPPSNSFEQSALNLRLTQSKLAFELAASRVSVGALALSLGAASAIKISANIGWLYSWRRLVGPVPGDKKVKSKSQIPIISFSTQQNPILTAVARAYVLDAFHDWVTEVFSGRDPYPTTLRIRHSLAAVSKAITIQFASHACYTISERCGAQGLFHVNMMSRMHSELRGIAIAEGDILGVAIRLVNELILNKYSLPKSRDPGSLLARHEQGLLDECREIMKASGPNHRSPLTNTYILPRCQKIVEAIGHRMAYDAAVESVKRQIHVGTTGIVIPECVIDLFEASIVRLDEGWYIENIPGFSRKMIEEKEVKALGGVMKIAGYLVERWGLVKGGYIKAPIASDKMWGNFVEGLEKFGGHTIE</sequence>
<evidence type="ECO:0000313" key="3">
    <source>
        <dbReference type="Proteomes" id="UP000297245"/>
    </source>
</evidence>
<dbReference type="InterPro" id="IPR046373">
    <property type="entry name" value="Acyl-CoA_Oxase/DH_mid-dom_sf"/>
</dbReference>
<dbReference type="SUPFAM" id="SSF47203">
    <property type="entry name" value="Acyl-CoA dehydrogenase C-terminal domain-like"/>
    <property type="match status" value="1"/>
</dbReference>
<dbReference type="GO" id="GO:0055088">
    <property type="term" value="P:lipid homeostasis"/>
    <property type="evidence" value="ECO:0007669"/>
    <property type="project" value="TreeGrafter"/>
</dbReference>
<dbReference type="PANTHER" id="PTHR10909">
    <property type="entry name" value="ELECTRON TRANSPORT OXIDOREDUCTASE"/>
    <property type="match status" value="1"/>
</dbReference>
<dbReference type="SUPFAM" id="SSF56645">
    <property type="entry name" value="Acyl-CoA dehydrogenase NM domain-like"/>
    <property type="match status" value="1"/>
</dbReference>
<dbReference type="AlphaFoldDB" id="A0A4S8LW90"/>
<dbReference type="GO" id="GO:0071949">
    <property type="term" value="F:FAD binding"/>
    <property type="evidence" value="ECO:0007669"/>
    <property type="project" value="InterPro"/>
</dbReference>
<accession>A0A4S8LW90</accession>
<dbReference type="GO" id="GO:0033540">
    <property type="term" value="P:fatty acid beta-oxidation using acyl-CoA oxidase"/>
    <property type="evidence" value="ECO:0007669"/>
    <property type="project" value="TreeGrafter"/>
</dbReference>
<feature type="domain" description="Acyl-CoA oxidase C-alpha1" evidence="1">
    <location>
        <begin position="286"/>
        <end position="421"/>
    </location>
</feature>
<dbReference type="InterPro" id="IPR009100">
    <property type="entry name" value="AcylCoA_DH/oxidase_NM_dom_sf"/>
</dbReference>
<dbReference type="InterPro" id="IPR012258">
    <property type="entry name" value="Acyl-CoA_oxidase"/>
</dbReference>
<dbReference type="Pfam" id="PF22924">
    <property type="entry name" value="ACOX_C_alpha1"/>
    <property type="match status" value="1"/>
</dbReference>
<dbReference type="InterPro" id="IPR055060">
    <property type="entry name" value="ACOX_C_alpha1"/>
</dbReference>
<proteinExistence type="predicted"/>
<reference evidence="2 3" key="1">
    <citation type="journal article" date="2019" name="Nat. Ecol. Evol.">
        <title>Megaphylogeny resolves global patterns of mushroom evolution.</title>
        <authorList>
            <person name="Varga T."/>
            <person name="Krizsan K."/>
            <person name="Foldi C."/>
            <person name="Dima B."/>
            <person name="Sanchez-Garcia M."/>
            <person name="Sanchez-Ramirez S."/>
            <person name="Szollosi G.J."/>
            <person name="Szarkandi J.G."/>
            <person name="Papp V."/>
            <person name="Albert L."/>
            <person name="Andreopoulos W."/>
            <person name="Angelini C."/>
            <person name="Antonin V."/>
            <person name="Barry K.W."/>
            <person name="Bougher N.L."/>
            <person name="Buchanan P."/>
            <person name="Buyck B."/>
            <person name="Bense V."/>
            <person name="Catcheside P."/>
            <person name="Chovatia M."/>
            <person name="Cooper J."/>
            <person name="Damon W."/>
            <person name="Desjardin D."/>
            <person name="Finy P."/>
            <person name="Geml J."/>
            <person name="Haridas S."/>
            <person name="Hughes K."/>
            <person name="Justo A."/>
            <person name="Karasinski D."/>
            <person name="Kautmanova I."/>
            <person name="Kiss B."/>
            <person name="Kocsube S."/>
            <person name="Kotiranta H."/>
            <person name="LaButti K.M."/>
            <person name="Lechner B.E."/>
            <person name="Liimatainen K."/>
            <person name="Lipzen A."/>
            <person name="Lukacs Z."/>
            <person name="Mihaltcheva S."/>
            <person name="Morgado L.N."/>
            <person name="Niskanen T."/>
            <person name="Noordeloos M.E."/>
            <person name="Ohm R.A."/>
            <person name="Ortiz-Santana B."/>
            <person name="Ovrebo C."/>
            <person name="Racz N."/>
            <person name="Riley R."/>
            <person name="Savchenko A."/>
            <person name="Shiryaev A."/>
            <person name="Soop K."/>
            <person name="Spirin V."/>
            <person name="Szebenyi C."/>
            <person name="Tomsovsky M."/>
            <person name="Tulloss R.E."/>
            <person name="Uehling J."/>
            <person name="Grigoriev I.V."/>
            <person name="Vagvolgyi C."/>
            <person name="Papp T."/>
            <person name="Martin F.M."/>
            <person name="Miettinen O."/>
            <person name="Hibbett D.S."/>
            <person name="Nagy L.G."/>
        </authorList>
    </citation>
    <scope>NUCLEOTIDE SEQUENCE [LARGE SCALE GENOMIC DNA]</scope>
    <source>
        <strain evidence="2 3">CBS 962.96</strain>
    </source>
</reference>
<dbReference type="EMBL" id="ML179244">
    <property type="protein sequence ID" value="THU93651.1"/>
    <property type="molecule type" value="Genomic_DNA"/>
</dbReference>
<protein>
    <recommendedName>
        <fullName evidence="1">Acyl-CoA oxidase C-alpha1 domain-containing protein</fullName>
    </recommendedName>
</protein>
<evidence type="ECO:0000259" key="1">
    <source>
        <dbReference type="Pfam" id="PF22924"/>
    </source>
</evidence>
<dbReference type="GO" id="GO:0005504">
    <property type="term" value="F:fatty acid binding"/>
    <property type="evidence" value="ECO:0007669"/>
    <property type="project" value="TreeGrafter"/>
</dbReference>
<dbReference type="OrthoDB" id="538336at2759"/>
<keyword evidence="3" id="KW-1185">Reference proteome</keyword>
<dbReference type="Gene3D" id="1.20.140.10">
    <property type="entry name" value="Butyryl-CoA Dehydrogenase, subunit A, domain 3"/>
    <property type="match status" value="1"/>
</dbReference>
<organism evidence="2 3">
    <name type="scientific">Dendrothele bispora (strain CBS 962.96)</name>
    <dbReference type="NCBI Taxonomy" id="1314807"/>
    <lineage>
        <taxon>Eukaryota</taxon>
        <taxon>Fungi</taxon>
        <taxon>Dikarya</taxon>
        <taxon>Basidiomycota</taxon>
        <taxon>Agaricomycotina</taxon>
        <taxon>Agaricomycetes</taxon>
        <taxon>Agaricomycetidae</taxon>
        <taxon>Agaricales</taxon>
        <taxon>Agaricales incertae sedis</taxon>
        <taxon>Dendrothele</taxon>
    </lineage>
</organism>
<dbReference type="GO" id="GO:0003997">
    <property type="term" value="F:acyl-CoA oxidase activity"/>
    <property type="evidence" value="ECO:0007669"/>
    <property type="project" value="InterPro"/>
</dbReference>
<dbReference type="PANTHER" id="PTHR10909:SF382">
    <property type="entry name" value="ACYL-COENZYME A OXIDASE"/>
    <property type="match status" value="1"/>
</dbReference>